<dbReference type="AlphaFoldDB" id="A0A6J7TUW5"/>
<accession>A0A6J7TUW5</accession>
<gene>
    <name evidence="1" type="ORF">UFOPK4366_00054</name>
</gene>
<reference evidence="1" key="1">
    <citation type="submission" date="2020-05" db="EMBL/GenBank/DDBJ databases">
        <authorList>
            <person name="Chiriac C."/>
            <person name="Salcher M."/>
            <person name="Ghai R."/>
            <person name="Kavagutti S V."/>
        </authorList>
    </citation>
    <scope>NUCLEOTIDE SEQUENCE</scope>
</reference>
<evidence type="ECO:0000313" key="1">
    <source>
        <dbReference type="EMBL" id="CAB5057824.1"/>
    </source>
</evidence>
<dbReference type="EMBL" id="CAFBQS010000003">
    <property type="protein sequence ID" value="CAB5057824.1"/>
    <property type="molecule type" value="Genomic_DNA"/>
</dbReference>
<name>A0A6J7TUW5_9ZZZZ</name>
<organism evidence="1">
    <name type="scientific">freshwater metagenome</name>
    <dbReference type="NCBI Taxonomy" id="449393"/>
    <lineage>
        <taxon>unclassified sequences</taxon>
        <taxon>metagenomes</taxon>
        <taxon>ecological metagenomes</taxon>
    </lineage>
</organism>
<proteinExistence type="predicted"/>
<sequence length="48" mass="5511">MRVHHRPRVSHKVITRQKALFISDNSLYLENLGGLTTRLLITWSALPA</sequence>
<protein>
    <submittedName>
        <fullName evidence="1">Unannotated protein</fullName>
    </submittedName>
</protein>